<organism evidence="2">
    <name type="scientific">Pseudomonas sp. Hg7Tf</name>
    <dbReference type="NCBI Taxonomy" id="3236988"/>
    <lineage>
        <taxon>Bacteria</taxon>
        <taxon>Pseudomonadati</taxon>
        <taxon>Pseudomonadota</taxon>
        <taxon>Gammaproteobacteria</taxon>
        <taxon>Pseudomonadales</taxon>
        <taxon>Pseudomonadaceae</taxon>
        <taxon>Pseudomonas</taxon>
    </lineage>
</organism>
<feature type="region of interest" description="Disordered" evidence="1">
    <location>
        <begin position="18"/>
        <end position="38"/>
    </location>
</feature>
<evidence type="ECO:0000256" key="1">
    <source>
        <dbReference type="SAM" id="MobiDB-lite"/>
    </source>
</evidence>
<sequence length="75" mass="8136">MAVSIFLLLFSASAQPLEAPRDAQNGKPPYRRQPATSDNRTLILLTINPKPANLNAKSLMVMAFSPSESLGKKPL</sequence>
<gene>
    <name evidence="2" type="ORF">AB4Y39_10680</name>
</gene>
<protein>
    <submittedName>
        <fullName evidence="2">Uncharacterized protein</fullName>
    </submittedName>
</protein>
<accession>A0AB39I8F7</accession>
<evidence type="ECO:0000313" key="2">
    <source>
        <dbReference type="EMBL" id="XDK39109.1"/>
    </source>
</evidence>
<proteinExistence type="predicted"/>
<reference evidence="2" key="1">
    <citation type="submission" date="2024-07" db="EMBL/GenBank/DDBJ databases">
        <title>Identification and characteristics of a novel species of coltsfoot's symbiotic bacteria.</title>
        <authorList>
            <person name="Juszczyk A."/>
            <person name="Jasielczuk I."/>
            <person name="Gurgul A."/>
            <person name="Rogala M."/>
            <person name="Kowalczyk A."/>
            <person name="Szmatola T."/>
            <person name="Kosecka-Strojek M."/>
            <person name="Arent Z."/>
            <person name="Latowski D."/>
        </authorList>
    </citation>
    <scope>NUCLEOTIDE SEQUENCE</scope>
    <source>
        <strain evidence="2">Hg7Tf</strain>
    </source>
</reference>
<dbReference type="RefSeq" id="WP_274071418.1">
    <property type="nucleotide sequence ID" value="NZ_CP162607.1"/>
</dbReference>
<name>A0AB39I8F7_9PSED</name>
<dbReference type="AlphaFoldDB" id="A0AB39I8F7"/>
<dbReference type="EMBL" id="CP162607">
    <property type="protein sequence ID" value="XDK39109.1"/>
    <property type="molecule type" value="Genomic_DNA"/>
</dbReference>